<keyword evidence="6" id="KW-0411">Iron-sulfur</keyword>
<dbReference type="Pfam" id="PF13186">
    <property type="entry name" value="SPASM"/>
    <property type="match status" value="1"/>
</dbReference>
<dbReference type="OrthoDB" id="5288924at2"/>
<evidence type="ECO:0000256" key="6">
    <source>
        <dbReference type="ARBA" id="ARBA00023014"/>
    </source>
</evidence>
<dbReference type="Gene3D" id="3.20.20.70">
    <property type="entry name" value="Aldolase class I"/>
    <property type="match status" value="1"/>
</dbReference>
<dbReference type="GO" id="GO:0003824">
    <property type="term" value="F:catalytic activity"/>
    <property type="evidence" value="ECO:0007669"/>
    <property type="project" value="InterPro"/>
</dbReference>
<comment type="cofactor">
    <cofactor evidence="1">
        <name>[4Fe-4S] cluster</name>
        <dbReference type="ChEBI" id="CHEBI:49883"/>
    </cofactor>
</comment>
<keyword evidence="2" id="KW-0004">4Fe-4S</keyword>
<protein>
    <submittedName>
        <fullName evidence="8">Radical SAM protein with 4Fe4S-binding SPASM domain</fullName>
    </submittedName>
</protein>
<dbReference type="InterPro" id="IPR013785">
    <property type="entry name" value="Aldolase_TIM"/>
</dbReference>
<proteinExistence type="predicted"/>
<evidence type="ECO:0000256" key="2">
    <source>
        <dbReference type="ARBA" id="ARBA00022485"/>
    </source>
</evidence>
<sequence>MKAQLKPRINLDGRTALETVIPLETPFIVFVDPASSCNFKCTFCPTGHRGLIAETGRYQGAMKYDVFTKTIDDLAAFDKPIKVLRLYKDGEPFLNKRLADMIRYAKQSGHVDYIDTTTNGTFLTPERLAPVLEAGLDKINISVDGMTNATYREFTGFDFDFEKFVEGVKWLYANKGNCEISLKIPGELISEAQRQEFFDTFGDHCDRIFVENFAPCWPEFDVEERSGIKIGEKGIYQQALKPTDTCPYIFYAMSVNADGLVSSCFLDWGRKLIIGDVRKQPLKEIWTSAPMNALRLQHLEGRRCENGTCGSCGQLSHCLPDNIDEHRPMLLKRFRELATIDPKVPAPGGRRMPAPVAAE</sequence>
<dbReference type="CDD" id="cd21127">
    <property type="entry name" value="SPASM_rSAM"/>
    <property type="match status" value="1"/>
</dbReference>
<accession>A0A317PKB5</accession>
<dbReference type="InterPro" id="IPR058240">
    <property type="entry name" value="rSAM_sf"/>
</dbReference>
<dbReference type="GO" id="GO:0051536">
    <property type="term" value="F:iron-sulfur cluster binding"/>
    <property type="evidence" value="ECO:0007669"/>
    <property type="project" value="UniProtKB-KW"/>
</dbReference>
<evidence type="ECO:0000259" key="7">
    <source>
        <dbReference type="PROSITE" id="PS51918"/>
    </source>
</evidence>
<dbReference type="EMBL" id="QGTR01000003">
    <property type="protein sequence ID" value="PWW00316.1"/>
    <property type="molecule type" value="Genomic_DNA"/>
</dbReference>
<dbReference type="PANTHER" id="PTHR11228:SF34">
    <property type="entry name" value="TUNGSTEN-CONTAINING ALDEHYDE FERREDOXIN OXIDOREDUCTASE COFACTOR MODIFYING PROTEIN"/>
    <property type="match status" value="1"/>
</dbReference>
<organism evidence="8 9">
    <name type="scientific">Hoeflea marina</name>
    <dbReference type="NCBI Taxonomy" id="274592"/>
    <lineage>
        <taxon>Bacteria</taxon>
        <taxon>Pseudomonadati</taxon>
        <taxon>Pseudomonadota</taxon>
        <taxon>Alphaproteobacteria</taxon>
        <taxon>Hyphomicrobiales</taxon>
        <taxon>Rhizobiaceae</taxon>
        <taxon>Hoeflea</taxon>
    </lineage>
</organism>
<dbReference type="SFLD" id="SFLDS00029">
    <property type="entry name" value="Radical_SAM"/>
    <property type="match status" value="1"/>
</dbReference>
<dbReference type="RefSeq" id="WP_110032547.1">
    <property type="nucleotide sequence ID" value="NZ_QGTR01000003.1"/>
</dbReference>
<dbReference type="SFLD" id="SFLDG01387">
    <property type="entry name" value="BtrN-like_SPASM_domain_contain"/>
    <property type="match status" value="1"/>
</dbReference>
<evidence type="ECO:0000256" key="1">
    <source>
        <dbReference type="ARBA" id="ARBA00001966"/>
    </source>
</evidence>
<dbReference type="Proteomes" id="UP000246352">
    <property type="component" value="Unassembled WGS sequence"/>
</dbReference>
<reference evidence="8 9" key="1">
    <citation type="submission" date="2018-05" db="EMBL/GenBank/DDBJ databases">
        <title>Genomic Encyclopedia of Type Strains, Phase IV (KMG-IV): sequencing the most valuable type-strain genomes for metagenomic binning, comparative biology and taxonomic classification.</title>
        <authorList>
            <person name="Goeker M."/>
        </authorList>
    </citation>
    <scope>NUCLEOTIDE SEQUENCE [LARGE SCALE GENOMIC DNA]</scope>
    <source>
        <strain evidence="8 9">DSM 16791</strain>
    </source>
</reference>
<dbReference type="InterPro" id="IPR007197">
    <property type="entry name" value="rSAM"/>
</dbReference>
<dbReference type="Pfam" id="PF04055">
    <property type="entry name" value="Radical_SAM"/>
    <property type="match status" value="1"/>
</dbReference>
<dbReference type="AlphaFoldDB" id="A0A317PKB5"/>
<dbReference type="InterPro" id="IPR034391">
    <property type="entry name" value="AdoMet-like_SPASM_containing"/>
</dbReference>
<dbReference type="InterPro" id="IPR023885">
    <property type="entry name" value="4Fe4S-binding_SPASM_dom"/>
</dbReference>
<dbReference type="SFLD" id="SFLDG01067">
    <property type="entry name" value="SPASM/twitch_domain_containing"/>
    <property type="match status" value="1"/>
</dbReference>
<evidence type="ECO:0000256" key="4">
    <source>
        <dbReference type="ARBA" id="ARBA00022723"/>
    </source>
</evidence>
<keyword evidence="4" id="KW-0479">Metal-binding</keyword>
<dbReference type="SUPFAM" id="SSF102114">
    <property type="entry name" value="Radical SAM enzymes"/>
    <property type="match status" value="1"/>
</dbReference>
<keyword evidence="5" id="KW-0408">Iron</keyword>
<evidence type="ECO:0000313" key="9">
    <source>
        <dbReference type="Proteomes" id="UP000246352"/>
    </source>
</evidence>
<evidence type="ECO:0000313" key="8">
    <source>
        <dbReference type="EMBL" id="PWW00316.1"/>
    </source>
</evidence>
<evidence type="ECO:0000256" key="5">
    <source>
        <dbReference type="ARBA" id="ARBA00023004"/>
    </source>
</evidence>
<comment type="caution">
    <text evidence="8">The sequence shown here is derived from an EMBL/GenBank/DDBJ whole genome shotgun (WGS) entry which is preliminary data.</text>
</comment>
<dbReference type="GO" id="GO:0046872">
    <property type="term" value="F:metal ion binding"/>
    <property type="evidence" value="ECO:0007669"/>
    <property type="project" value="UniProtKB-KW"/>
</dbReference>
<evidence type="ECO:0000256" key="3">
    <source>
        <dbReference type="ARBA" id="ARBA00022691"/>
    </source>
</evidence>
<dbReference type="PROSITE" id="PS51918">
    <property type="entry name" value="RADICAL_SAM"/>
    <property type="match status" value="1"/>
</dbReference>
<keyword evidence="9" id="KW-1185">Reference proteome</keyword>
<dbReference type="InterPro" id="IPR050377">
    <property type="entry name" value="Radical_SAM_PqqE_MftC-like"/>
</dbReference>
<dbReference type="CDD" id="cd01335">
    <property type="entry name" value="Radical_SAM"/>
    <property type="match status" value="1"/>
</dbReference>
<gene>
    <name evidence="8" type="ORF">DFR52_103519</name>
</gene>
<dbReference type="PANTHER" id="PTHR11228">
    <property type="entry name" value="RADICAL SAM DOMAIN PROTEIN"/>
    <property type="match status" value="1"/>
</dbReference>
<feature type="domain" description="Radical SAM core" evidence="7">
    <location>
        <begin position="23"/>
        <end position="247"/>
    </location>
</feature>
<name>A0A317PKB5_9HYPH</name>
<keyword evidence="3" id="KW-0949">S-adenosyl-L-methionine</keyword>